<gene>
    <name evidence="25" type="ORF">SE17_12195</name>
</gene>
<dbReference type="EMBL" id="LJCR01000372">
    <property type="protein sequence ID" value="KPV52994.1"/>
    <property type="molecule type" value="Genomic_DNA"/>
</dbReference>
<dbReference type="Pfam" id="PF02811">
    <property type="entry name" value="PHP"/>
    <property type="match status" value="1"/>
</dbReference>
<dbReference type="Pfam" id="PF14791">
    <property type="entry name" value="DNA_pol_B_thumb"/>
    <property type="match status" value="1"/>
</dbReference>
<keyword evidence="12" id="KW-0832">Ubl conjugation</keyword>
<comment type="function">
    <text evidence="20">Repair polymerase that plays a key role in base-excision repair. During this process, the damaged base is excised by specific DNA glycosylases, the DNA backbone is nicked at the abasic site by an apurinic/apyrimidic (AP) endonuclease, and POLB removes 5'-deoxyribose-phosphate from the preincised AP site acting as a 5'-deoxyribose-phosphate lyase (5'-dRP lyase); through its DNA polymerase activity, it adds one nucleotide to the 3' end of the arising single-nucleotide gap. Conducts 'gap-filling' DNA synthesis in a stepwise distributive fashion rather than in a processive fashion as for other DNA polymerases. It is also able to cleave sugar-phosphate bonds 3' to an intact AP site, acting as an AP lyase.</text>
</comment>
<evidence type="ECO:0000256" key="6">
    <source>
        <dbReference type="ARBA" id="ARBA00022481"/>
    </source>
</evidence>
<evidence type="ECO:0000259" key="24">
    <source>
        <dbReference type="SMART" id="SM00483"/>
    </source>
</evidence>
<dbReference type="InterPro" id="IPR003141">
    <property type="entry name" value="Pol/His_phosphatase_N"/>
</dbReference>
<evidence type="ECO:0000256" key="20">
    <source>
        <dbReference type="ARBA" id="ARBA00045548"/>
    </source>
</evidence>
<keyword evidence="11" id="KW-0227">DNA damage</keyword>
<dbReference type="SMART" id="SM00481">
    <property type="entry name" value="POLIIIAc"/>
    <property type="match status" value="1"/>
</dbReference>
<feature type="domain" description="Helix-hairpin-helix DNA-binding motif class 1" evidence="22">
    <location>
        <begin position="95"/>
        <end position="114"/>
    </location>
</feature>
<evidence type="ECO:0000256" key="8">
    <source>
        <dbReference type="ARBA" id="ARBA00022679"/>
    </source>
</evidence>
<dbReference type="PANTHER" id="PTHR11276:SF28">
    <property type="entry name" value="DNA POLYMERASE LAMBDA"/>
    <property type="match status" value="1"/>
</dbReference>
<dbReference type="GO" id="GO:0006281">
    <property type="term" value="P:DNA repair"/>
    <property type="evidence" value="ECO:0007669"/>
    <property type="project" value="UniProtKB-KW"/>
</dbReference>
<dbReference type="GO" id="GO:0003677">
    <property type="term" value="F:DNA binding"/>
    <property type="evidence" value="ECO:0007669"/>
    <property type="project" value="InterPro"/>
</dbReference>
<evidence type="ECO:0000256" key="11">
    <source>
        <dbReference type="ARBA" id="ARBA00022763"/>
    </source>
</evidence>
<dbReference type="InterPro" id="IPR037160">
    <property type="entry name" value="DNA_Pol_thumb_sf"/>
</dbReference>
<dbReference type="InterPro" id="IPR010996">
    <property type="entry name" value="HHH_MUS81"/>
</dbReference>
<feature type="domain" description="DNA-directed DNA polymerase X" evidence="24">
    <location>
        <begin position="5"/>
        <end position="320"/>
    </location>
</feature>
<dbReference type="InterPro" id="IPR022312">
    <property type="entry name" value="DNA_pol_X"/>
</dbReference>
<feature type="non-terminal residue" evidence="25">
    <location>
        <position position="452"/>
    </location>
</feature>
<evidence type="ECO:0000256" key="17">
    <source>
        <dbReference type="ARBA" id="ARBA00035726"/>
    </source>
</evidence>
<reference evidence="25 26" key="1">
    <citation type="submission" date="2015-09" db="EMBL/GenBank/DDBJ databases">
        <title>Draft genome sequence of Kouleothrix aurantiaca JCM 19913.</title>
        <authorList>
            <person name="Hemp J."/>
        </authorList>
    </citation>
    <scope>NUCLEOTIDE SEQUENCE [LARGE SCALE GENOMIC DNA]</scope>
    <source>
        <strain evidence="25 26">COM-B</strain>
    </source>
</reference>
<dbReference type="GO" id="GO:0140078">
    <property type="term" value="F:class I DNA-(apurinic or apyrimidinic site) endonuclease activity"/>
    <property type="evidence" value="ECO:0007669"/>
    <property type="project" value="UniProtKB-EC"/>
</dbReference>
<dbReference type="InterPro" id="IPR027421">
    <property type="entry name" value="DNA_pol_lamdba_lyase_dom_sf"/>
</dbReference>
<evidence type="ECO:0000256" key="13">
    <source>
        <dbReference type="ARBA" id="ARBA00022932"/>
    </source>
</evidence>
<dbReference type="InterPro" id="IPR016195">
    <property type="entry name" value="Pol/histidinol_Pase-like"/>
</dbReference>
<proteinExistence type="predicted"/>
<evidence type="ECO:0000256" key="14">
    <source>
        <dbReference type="ARBA" id="ARBA00023053"/>
    </source>
</evidence>
<comment type="caution">
    <text evidence="25">The sequence shown here is derived from an EMBL/GenBank/DDBJ whole genome shotgun (WGS) entry which is preliminary data.</text>
</comment>
<dbReference type="AlphaFoldDB" id="A0A0P9DS16"/>
<evidence type="ECO:0000256" key="9">
    <source>
        <dbReference type="ARBA" id="ARBA00022695"/>
    </source>
</evidence>
<feature type="domain" description="Polymerase/histidinol phosphatase N-terminal" evidence="23">
    <location>
        <begin position="344"/>
        <end position="427"/>
    </location>
</feature>
<evidence type="ECO:0000256" key="16">
    <source>
        <dbReference type="ARBA" id="ARBA00035717"/>
    </source>
</evidence>
<evidence type="ECO:0000256" key="2">
    <source>
        <dbReference type="ARBA" id="ARBA00004496"/>
    </source>
</evidence>
<evidence type="ECO:0000313" key="26">
    <source>
        <dbReference type="Proteomes" id="UP000050509"/>
    </source>
</evidence>
<keyword evidence="8 25" id="KW-0808">Transferase</keyword>
<evidence type="ECO:0000256" key="4">
    <source>
        <dbReference type="ARBA" id="ARBA00012720"/>
    </source>
</evidence>
<keyword evidence="7" id="KW-0237">DNA synthesis</keyword>
<dbReference type="Gene3D" id="1.10.150.110">
    <property type="entry name" value="DNA polymerase beta, N-terminal domain-like"/>
    <property type="match status" value="1"/>
</dbReference>
<dbReference type="Pfam" id="PF14520">
    <property type="entry name" value="HHH_5"/>
    <property type="match status" value="1"/>
</dbReference>
<dbReference type="InterPro" id="IPR002008">
    <property type="entry name" value="DNA_pol_X_beta-like"/>
</dbReference>
<dbReference type="SMART" id="SM00483">
    <property type="entry name" value="POLXc"/>
    <property type="match status" value="1"/>
</dbReference>
<feature type="domain" description="Helix-hairpin-helix DNA-binding motif class 1" evidence="22">
    <location>
        <begin position="130"/>
        <end position="149"/>
    </location>
</feature>
<comment type="catalytic activity">
    <reaction evidence="19">
        <text>a 5'-end 2'-deoxyribose-2'-deoxyribonucleotide-DNA = (2E,4S)-4-hydroxypenten-2-al-5-phosphate + a 5'-end 5'-phospho-2'-deoxyribonucleoside-DNA + H(+)</text>
        <dbReference type="Rhea" id="RHEA:76255"/>
        <dbReference type="Rhea" id="RHEA-COMP:13180"/>
        <dbReference type="Rhea" id="RHEA-COMP:18657"/>
        <dbReference type="ChEBI" id="CHEBI:15378"/>
        <dbReference type="ChEBI" id="CHEBI:136412"/>
        <dbReference type="ChEBI" id="CHEBI:195194"/>
        <dbReference type="ChEBI" id="CHEBI:195195"/>
    </reaction>
</comment>
<dbReference type="Pfam" id="PF14716">
    <property type="entry name" value="HHH_8"/>
    <property type="match status" value="1"/>
</dbReference>
<dbReference type="InterPro" id="IPR003583">
    <property type="entry name" value="Hlx-hairpin-Hlx_DNA-bd_motif"/>
</dbReference>
<evidence type="ECO:0000259" key="22">
    <source>
        <dbReference type="SMART" id="SM00278"/>
    </source>
</evidence>
<dbReference type="InterPro" id="IPR002054">
    <property type="entry name" value="DNA-dir_DNA_pol_X"/>
</dbReference>
<evidence type="ECO:0000256" key="19">
    <source>
        <dbReference type="ARBA" id="ARBA00044678"/>
    </source>
</evidence>
<dbReference type="SUPFAM" id="SSF47781">
    <property type="entry name" value="RuvA domain 2-like"/>
    <property type="match status" value="1"/>
</dbReference>
<comment type="subcellular location">
    <subcellularLocation>
        <location evidence="2">Cytoplasm</location>
    </subcellularLocation>
</comment>
<evidence type="ECO:0000256" key="10">
    <source>
        <dbReference type="ARBA" id="ARBA00022705"/>
    </source>
</evidence>
<evidence type="ECO:0000256" key="15">
    <source>
        <dbReference type="ARBA" id="ARBA00023204"/>
    </source>
</evidence>
<dbReference type="Gene3D" id="3.20.20.140">
    <property type="entry name" value="Metal-dependent hydrolases"/>
    <property type="match status" value="1"/>
</dbReference>
<evidence type="ECO:0000256" key="3">
    <source>
        <dbReference type="ARBA" id="ARBA00012417"/>
    </source>
</evidence>
<dbReference type="GO" id="GO:0003887">
    <property type="term" value="F:DNA-directed DNA polymerase activity"/>
    <property type="evidence" value="ECO:0007669"/>
    <property type="project" value="UniProtKB-KW"/>
</dbReference>
<dbReference type="InterPro" id="IPR043519">
    <property type="entry name" value="NT_sf"/>
</dbReference>
<keyword evidence="13" id="KW-0239">DNA-directed DNA polymerase</keyword>
<keyword evidence="14" id="KW-0915">Sodium</keyword>
<comment type="cofactor">
    <cofactor evidence="1">
        <name>Mg(2+)</name>
        <dbReference type="ChEBI" id="CHEBI:18420"/>
    </cofactor>
</comment>
<organism evidence="25 26">
    <name type="scientific">Kouleothrix aurantiaca</name>
    <dbReference type="NCBI Taxonomy" id="186479"/>
    <lineage>
        <taxon>Bacteria</taxon>
        <taxon>Bacillati</taxon>
        <taxon>Chloroflexota</taxon>
        <taxon>Chloroflexia</taxon>
        <taxon>Chloroflexales</taxon>
        <taxon>Roseiflexineae</taxon>
        <taxon>Roseiflexaceae</taxon>
        <taxon>Kouleothrix</taxon>
    </lineage>
</organism>
<sequence length="452" mass="48034">MAETLTNREIADVFTAIADTMEVLGEDVFRTRAYRRASDAIADLALPLTTLRARGDLTDVPGIGKAIADKVAELLDTGKLEFYEKLRAKVPEGVLALLHVPNVGPRTAGRLYTELGISSVAALKEAAEAGKLNGVKGFGPKTIAALLRDIASAETRDQRTLLFDALRAAEGLIETLRAASPAVQEASYAGSLRRGRETIGDIDILAATSDPAATVQAFTTLPLVARVESSGAEKATVFLHNGLQADLIAINPALWGAALQHFTGGKAHNIRFREIALAKGLSFSEHGFKRVASGEMLTSATEEDVYAAIGLPWIPPEIRENSGEFEAAAAGRIPRLVELGDIRSDLHMHSDWSDGKAPIRAMAEAARARGYTHMALTDHSLFLGITNGLDGARLRQQAAEVAALNAEYASAGIDFRILRGIEVDITADGGLALPDDVLGDLDIVVASPHVKL</sequence>
<accession>A0A0P9DS16</accession>
<keyword evidence="15" id="KW-0234">DNA repair</keyword>
<comment type="catalytic activity">
    <reaction evidence="18">
        <text>2'-deoxyribonucleotide-(2'-deoxyribose 5'-phosphate)-2'-deoxyribonucleotide-DNA = a 3'-end 2'-deoxyribonucleotide-(2,3-dehydro-2,3-deoxyribose 5'-phosphate)-DNA + a 5'-end 5'-phospho-2'-deoxyribonucleoside-DNA + H(+)</text>
        <dbReference type="Rhea" id="RHEA:66592"/>
        <dbReference type="Rhea" id="RHEA-COMP:13180"/>
        <dbReference type="Rhea" id="RHEA-COMP:16897"/>
        <dbReference type="Rhea" id="RHEA-COMP:17067"/>
        <dbReference type="ChEBI" id="CHEBI:15378"/>
        <dbReference type="ChEBI" id="CHEBI:136412"/>
        <dbReference type="ChEBI" id="CHEBI:157695"/>
        <dbReference type="ChEBI" id="CHEBI:167181"/>
        <dbReference type="EC" id="4.2.99.18"/>
    </reaction>
</comment>
<evidence type="ECO:0000256" key="21">
    <source>
        <dbReference type="ARBA" id="ARBA00049244"/>
    </source>
</evidence>
<evidence type="ECO:0000256" key="1">
    <source>
        <dbReference type="ARBA" id="ARBA00001946"/>
    </source>
</evidence>
<dbReference type="PRINTS" id="PR00870">
    <property type="entry name" value="DNAPOLXBETA"/>
</dbReference>
<dbReference type="SUPFAM" id="SSF81301">
    <property type="entry name" value="Nucleotidyltransferase"/>
    <property type="match status" value="1"/>
</dbReference>
<dbReference type="Gene3D" id="1.10.150.20">
    <property type="entry name" value="5' to 3' exonuclease, C-terminal subdomain"/>
    <property type="match status" value="1"/>
</dbReference>
<evidence type="ECO:0000256" key="18">
    <source>
        <dbReference type="ARBA" id="ARBA00044632"/>
    </source>
</evidence>
<evidence type="ECO:0000313" key="25">
    <source>
        <dbReference type="EMBL" id="KPV52994.1"/>
    </source>
</evidence>
<dbReference type="GO" id="GO:0005737">
    <property type="term" value="C:cytoplasm"/>
    <property type="evidence" value="ECO:0007669"/>
    <property type="project" value="UniProtKB-SubCell"/>
</dbReference>
<evidence type="ECO:0000259" key="23">
    <source>
        <dbReference type="SMART" id="SM00481"/>
    </source>
</evidence>
<dbReference type="SUPFAM" id="SSF89550">
    <property type="entry name" value="PHP domain-like"/>
    <property type="match status" value="1"/>
</dbReference>
<dbReference type="Gene3D" id="3.30.210.10">
    <property type="entry name" value="DNA polymerase, thumb domain"/>
    <property type="match status" value="1"/>
</dbReference>
<evidence type="ECO:0000256" key="12">
    <source>
        <dbReference type="ARBA" id="ARBA00022843"/>
    </source>
</evidence>
<dbReference type="InterPro" id="IPR010994">
    <property type="entry name" value="RuvA_2-like"/>
</dbReference>
<dbReference type="Gene3D" id="3.30.460.10">
    <property type="entry name" value="Beta Polymerase, domain 2"/>
    <property type="match status" value="1"/>
</dbReference>
<dbReference type="PANTHER" id="PTHR11276">
    <property type="entry name" value="DNA POLYMERASE TYPE-X FAMILY MEMBER"/>
    <property type="match status" value="1"/>
</dbReference>
<dbReference type="InterPro" id="IPR029398">
    <property type="entry name" value="PolB_thumb"/>
</dbReference>
<keyword evidence="9" id="KW-0548">Nucleotidyltransferase</keyword>
<feature type="domain" description="Helix-hairpin-helix DNA-binding motif class 1" evidence="22">
    <location>
        <begin position="55"/>
        <end position="74"/>
    </location>
</feature>
<dbReference type="EC" id="4.2.99.18" evidence="4"/>
<dbReference type="InterPro" id="IPR004013">
    <property type="entry name" value="PHP_dom"/>
</dbReference>
<evidence type="ECO:0000256" key="7">
    <source>
        <dbReference type="ARBA" id="ARBA00022634"/>
    </source>
</evidence>
<dbReference type="SMART" id="SM00278">
    <property type="entry name" value="HhH1"/>
    <property type="match status" value="3"/>
</dbReference>
<dbReference type="Proteomes" id="UP000050509">
    <property type="component" value="Unassembled WGS sequence"/>
</dbReference>
<comment type="catalytic activity">
    <reaction evidence="21">
        <text>DNA(n) + a 2'-deoxyribonucleoside 5'-triphosphate = DNA(n+1) + diphosphate</text>
        <dbReference type="Rhea" id="RHEA:22508"/>
        <dbReference type="Rhea" id="RHEA-COMP:17339"/>
        <dbReference type="Rhea" id="RHEA-COMP:17340"/>
        <dbReference type="ChEBI" id="CHEBI:33019"/>
        <dbReference type="ChEBI" id="CHEBI:61560"/>
        <dbReference type="ChEBI" id="CHEBI:173112"/>
        <dbReference type="EC" id="2.7.7.7"/>
    </reaction>
</comment>
<evidence type="ECO:0000256" key="5">
    <source>
        <dbReference type="ARBA" id="ARBA00020020"/>
    </source>
</evidence>
<keyword evidence="10" id="KW-0235">DNA replication</keyword>
<name>A0A0P9DS16_9CHLR</name>
<keyword evidence="26" id="KW-1185">Reference proteome</keyword>
<dbReference type="EC" id="2.7.7.7" evidence="3"/>
<dbReference type="SUPFAM" id="SSF47802">
    <property type="entry name" value="DNA polymerase beta, N-terminal domain-like"/>
    <property type="match status" value="1"/>
</dbReference>
<protein>
    <recommendedName>
        <fullName evidence="5">DNA polymerase beta</fullName>
        <ecNumber evidence="3">2.7.7.7</ecNumber>
        <ecNumber evidence="4">4.2.99.18</ecNumber>
    </recommendedName>
    <alternativeName>
        <fullName evidence="16">5'-deoxyribose-phosphate lyase</fullName>
    </alternativeName>
    <alternativeName>
        <fullName evidence="17">AP lyase</fullName>
    </alternativeName>
</protein>
<keyword evidence="6" id="KW-0488">Methylation</keyword>
<dbReference type="CDD" id="cd00141">
    <property type="entry name" value="NT_POLXc"/>
    <property type="match status" value="1"/>
</dbReference>